<feature type="compositionally biased region" description="Basic and acidic residues" evidence="1">
    <location>
        <begin position="43"/>
        <end position="57"/>
    </location>
</feature>
<accession>A0AAV7PPX2</accession>
<keyword evidence="3" id="KW-1185">Reference proteome</keyword>
<feature type="compositionally biased region" description="Polar residues" evidence="1">
    <location>
        <begin position="30"/>
        <end position="42"/>
    </location>
</feature>
<feature type="region of interest" description="Disordered" evidence="1">
    <location>
        <begin position="30"/>
        <end position="123"/>
    </location>
</feature>
<feature type="compositionally biased region" description="Basic and acidic residues" evidence="1">
    <location>
        <begin position="105"/>
        <end position="114"/>
    </location>
</feature>
<gene>
    <name evidence="2" type="ORF">NDU88_005919</name>
</gene>
<evidence type="ECO:0000313" key="2">
    <source>
        <dbReference type="EMBL" id="KAJ1127520.1"/>
    </source>
</evidence>
<sequence>MLFPAKLRVVAKDATQFFNTAEVWQWIDTQTPAENKQLTVGQRTERQRVNRHSEARKVGSPSHIEMQKERQKAMEAAASLSGSDPGSYVQIQVELEQSDSEQESEVSHSSDRTGPEVTSDCII</sequence>
<organism evidence="2 3">
    <name type="scientific">Pleurodeles waltl</name>
    <name type="common">Iberian ribbed newt</name>
    <dbReference type="NCBI Taxonomy" id="8319"/>
    <lineage>
        <taxon>Eukaryota</taxon>
        <taxon>Metazoa</taxon>
        <taxon>Chordata</taxon>
        <taxon>Craniata</taxon>
        <taxon>Vertebrata</taxon>
        <taxon>Euteleostomi</taxon>
        <taxon>Amphibia</taxon>
        <taxon>Batrachia</taxon>
        <taxon>Caudata</taxon>
        <taxon>Salamandroidea</taxon>
        <taxon>Salamandridae</taxon>
        <taxon>Pleurodelinae</taxon>
        <taxon>Pleurodeles</taxon>
    </lineage>
</organism>
<dbReference type="Proteomes" id="UP001066276">
    <property type="component" value="Chromosome 7"/>
</dbReference>
<dbReference type="AlphaFoldDB" id="A0AAV7PPX2"/>
<evidence type="ECO:0000313" key="3">
    <source>
        <dbReference type="Proteomes" id="UP001066276"/>
    </source>
</evidence>
<reference evidence="2" key="1">
    <citation type="journal article" date="2022" name="bioRxiv">
        <title>Sequencing and chromosome-scale assembly of the giantPleurodeles waltlgenome.</title>
        <authorList>
            <person name="Brown T."/>
            <person name="Elewa A."/>
            <person name="Iarovenko S."/>
            <person name="Subramanian E."/>
            <person name="Araus A.J."/>
            <person name="Petzold A."/>
            <person name="Susuki M."/>
            <person name="Suzuki K.-i.T."/>
            <person name="Hayashi T."/>
            <person name="Toyoda A."/>
            <person name="Oliveira C."/>
            <person name="Osipova E."/>
            <person name="Leigh N.D."/>
            <person name="Simon A."/>
            <person name="Yun M.H."/>
        </authorList>
    </citation>
    <scope>NUCLEOTIDE SEQUENCE</scope>
    <source>
        <strain evidence="2">20211129_DDA</strain>
        <tissue evidence="2">Liver</tissue>
    </source>
</reference>
<evidence type="ECO:0000256" key="1">
    <source>
        <dbReference type="SAM" id="MobiDB-lite"/>
    </source>
</evidence>
<proteinExistence type="predicted"/>
<comment type="caution">
    <text evidence="2">The sequence shown here is derived from an EMBL/GenBank/DDBJ whole genome shotgun (WGS) entry which is preliminary data.</text>
</comment>
<name>A0AAV7PPX2_PLEWA</name>
<protein>
    <submittedName>
        <fullName evidence="2">Uncharacterized protein</fullName>
    </submittedName>
</protein>
<dbReference type="EMBL" id="JANPWB010000011">
    <property type="protein sequence ID" value="KAJ1127520.1"/>
    <property type="molecule type" value="Genomic_DNA"/>
</dbReference>